<reference evidence="3" key="1">
    <citation type="submission" date="2022-10" db="EMBL/GenBank/DDBJ databases">
        <title>Algoriphagus sp. a novel bacteria isolate from halophytes salicornia europaea.</title>
        <authorList>
            <person name="Peng Y."/>
            <person name="Jiang L."/>
            <person name="Lee J."/>
        </authorList>
    </citation>
    <scope>NUCLEOTIDE SEQUENCE</scope>
    <source>
        <strain evidence="3">TR-M5</strain>
    </source>
</reference>
<dbReference type="InterPro" id="IPR024618">
    <property type="entry name" value="DUF3857"/>
</dbReference>
<dbReference type="Gene3D" id="2.60.40.3140">
    <property type="match status" value="1"/>
</dbReference>
<protein>
    <submittedName>
        <fullName evidence="3">DUF3857 domain-containing protein</fullName>
    </submittedName>
</protein>
<keyword evidence="1" id="KW-0732">Signal</keyword>
<organism evidence="3 4">
    <name type="scientific">Algoriphagus halophytocola</name>
    <dbReference type="NCBI Taxonomy" id="2991499"/>
    <lineage>
        <taxon>Bacteria</taxon>
        <taxon>Pseudomonadati</taxon>
        <taxon>Bacteroidota</taxon>
        <taxon>Cytophagia</taxon>
        <taxon>Cytophagales</taxon>
        <taxon>Cyclobacteriaceae</taxon>
        <taxon>Algoriphagus</taxon>
    </lineage>
</organism>
<dbReference type="RefSeq" id="WP_264807933.1">
    <property type="nucleotide sequence ID" value="NZ_CP110226.1"/>
</dbReference>
<dbReference type="EMBL" id="CP110226">
    <property type="protein sequence ID" value="UZD21461.1"/>
    <property type="molecule type" value="Genomic_DNA"/>
</dbReference>
<evidence type="ECO:0000259" key="2">
    <source>
        <dbReference type="Pfam" id="PF12969"/>
    </source>
</evidence>
<proteinExistence type="predicted"/>
<evidence type="ECO:0000313" key="4">
    <source>
        <dbReference type="Proteomes" id="UP001163156"/>
    </source>
</evidence>
<dbReference type="Proteomes" id="UP001163156">
    <property type="component" value="Chromosome"/>
</dbReference>
<name>A0ABY6MGL3_9BACT</name>
<evidence type="ECO:0000256" key="1">
    <source>
        <dbReference type="SAM" id="SignalP"/>
    </source>
</evidence>
<feature type="chain" id="PRO_5046958721" evidence="1">
    <location>
        <begin position="20"/>
        <end position="646"/>
    </location>
</feature>
<accession>A0ABY6MGL3</accession>
<gene>
    <name evidence="3" type="ORF">OM944_12390</name>
</gene>
<feature type="domain" description="DUF3857" evidence="2">
    <location>
        <begin position="67"/>
        <end position="217"/>
    </location>
</feature>
<evidence type="ECO:0000313" key="3">
    <source>
        <dbReference type="EMBL" id="UZD21461.1"/>
    </source>
</evidence>
<sequence>MNKTVLTFALTFLSLASFSQTLKFGKFEESELSLSEVPFEPDAPAVILATQGSSKFGSGLLETSNFVRIKILAEAGKEYADVRVRYYSGDSNTESINRVKAQTTNFVDGKEEVTKVSGDGIFTVDLADGYKEMRITFPNVQVGSIIEYQYSKFDKNLTFIDGWTFQNEIPTLYSKYEINIPESLDYRSIGQGENFSTNVEKTDEYGNYGWILRDLRSVKEEPYMKNYRDYVDRIEFQLARYKTNSTTSGIGWEDVLNTWEVLGDEVISIYSQNGYYRSNPIEKEFLDVDLSGATEAETAEKAYYYVRDNFKIVGEDWIYPEQNLNQLLKSKVGSPLEVMLTLMGVLKSVGIACEPVLIGSKGYGRSNLVPFPFLNQFDEVLLLAVLDGKPQFIDLSLSDAPFGYVDLDKHVKGGLYLAEKESKLIPIEIQHNSNTVYYSQVAINEEGELVMKSSHRNYMYRGLNLSHRIESIQKNQESLETLFKKNAAVVYEDFKVENELQEKDHLTLSFQMKYPESHNKDMLLFNPIKFSNFSENPFTQEYRIFPVDFGYAFSETYNTMISVPEGYEVDDYPLEESIAIPGGYVQFIYSSKLLGNNLNISGRLVVNNPLIPASEYPNLKYFMESVASKLAEPVVLKKKSEPIPSI</sequence>
<feature type="signal peptide" evidence="1">
    <location>
        <begin position="1"/>
        <end position="19"/>
    </location>
</feature>
<keyword evidence="4" id="KW-1185">Reference proteome</keyword>
<dbReference type="Pfam" id="PF12969">
    <property type="entry name" value="DUF3857"/>
    <property type="match status" value="1"/>
</dbReference>
<dbReference type="Gene3D" id="2.60.120.1130">
    <property type="match status" value="1"/>
</dbReference>
<dbReference type="Gene3D" id="3.10.620.30">
    <property type="match status" value="1"/>
</dbReference>